<dbReference type="PANTHER" id="PTHR12532">
    <property type="entry name" value="TRANSLATIONAL ACTIVATOR OF CYTOCHROME C OXIDASE 1"/>
    <property type="match status" value="1"/>
</dbReference>
<dbReference type="GO" id="GO:0005829">
    <property type="term" value="C:cytosol"/>
    <property type="evidence" value="ECO:0007669"/>
    <property type="project" value="TreeGrafter"/>
</dbReference>
<dbReference type="Pfam" id="PF01709">
    <property type="entry name" value="Transcrip_reg"/>
    <property type="match status" value="1"/>
</dbReference>
<reference evidence="2" key="1">
    <citation type="submission" date="2020-11" db="EMBL/GenBank/DDBJ databases">
        <authorList>
            <person name="Tran Van P."/>
        </authorList>
    </citation>
    <scope>NUCLEOTIDE SEQUENCE</scope>
</reference>
<dbReference type="OrthoDB" id="2017544at2759"/>
<proteinExistence type="predicted"/>
<dbReference type="AlphaFoldDB" id="A0A7R8ZWG3"/>
<dbReference type="SUPFAM" id="SSF75625">
    <property type="entry name" value="YebC-like"/>
    <property type="match status" value="1"/>
</dbReference>
<dbReference type="InterPro" id="IPR048300">
    <property type="entry name" value="TACO1_YebC-like_2nd/3rd_dom"/>
</dbReference>
<accession>A0A7R8ZWG3</accession>
<name>A0A7R8ZWG3_9CRUS</name>
<evidence type="ECO:0000313" key="2">
    <source>
        <dbReference type="EMBL" id="CAD7239051.1"/>
    </source>
</evidence>
<protein>
    <recommendedName>
        <fullName evidence="1">TACO1/YebC-like second and third domain-containing protein</fullName>
    </recommendedName>
</protein>
<gene>
    <name evidence="2" type="ORF">CTOB1V02_LOCUS16866</name>
</gene>
<dbReference type="PANTHER" id="PTHR12532:SF6">
    <property type="entry name" value="TRANSCRIPTIONAL REGULATORY PROTEIN YEBC-RELATED"/>
    <property type="match status" value="1"/>
</dbReference>
<sequence length="111" mass="12257">MYPAAKASADAMFEAAVEAGAENCESDEEYHYITTALEELANVRDALEEKFGEAEKAELIWQPNTMSEINEDQASTVMKLVDALEDDDDVQVVTTNMDVSDEVMEKLMAEG</sequence>
<evidence type="ECO:0000259" key="1">
    <source>
        <dbReference type="Pfam" id="PF01709"/>
    </source>
</evidence>
<dbReference type="EMBL" id="OB714638">
    <property type="protein sequence ID" value="CAD7239051.1"/>
    <property type="molecule type" value="Genomic_DNA"/>
</dbReference>
<dbReference type="InterPro" id="IPR026564">
    <property type="entry name" value="Transcrip_reg_TACO1-like_dom3"/>
</dbReference>
<feature type="domain" description="TACO1/YebC-like second and third" evidence="1">
    <location>
        <begin position="5"/>
        <end position="97"/>
    </location>
</feature>
<dbReference type="InterPro" id="IPR029072">
    <property type="entry name" value="YebC-like"/>
</dbReference>
<organism evidence="2">
    <name type="scientific">Cyprideis torosa</name>
    <dbReference type="NCBI Taxonomy" id="163714"/>
    <lineage>
        <taxon>Eukaryota</taxon>
        <taxon>Metazoa</taxon>
        <taxon>Ecdysozoa</taxon>
        <taxon>Arthropoda</taxon>
        <taxon>Crustacea</taxon>
        <taxon>Oligostraca</taxon>
        <taxon>Ostracoda</taxon>
        <taxon>Podocopa</taxon>
        <taxon>Podocopida</taxon>
        <taxon>Cytherocopina</taxon>
        <taxon>Cytheroidea</taxon>
        <taxon>Cytherideidae</taxon>
        <taxon>Cyprideis</taxon>
    </lineage>
</organism>
<dbReference type="InterPro" id="IPR002876">
    <property type="entry name" value="Transcrip_reg_TACO1-like"/>
</dbReference>
<dbReference type="Gene3D" id="3.30.70.980">
    <property type="match status" value="1"/>
</dbReference>